<dbReference type="AlphaFoldDB" id="Q45V95"/>
<dbReference type="GeneID" id="111028315"/>
<evidence type="ECO:0000256" key="2">
    <source>
        <dbReference type="PROSITE-ProRule" id="PRU00497"/>
    </source>
</evidence>
<dbReference type="EMBL" id="DQ108938">
    <property type="protein sequence ID" value="AAZ20450.1"/>
    <property type="molecule type" value="mRNA"/>
</dbReference>
<evidence type="ECO:0000313" key="4">
    <source>
        <dbReference type="EMBL" id="AAZ20450.1"/>
    </source>
</evidence>
<dbReference type="GO" id="GO:0008010">
    <property type="term" value="F:structural constituent of chitin-based larval cuticle"/>
    <property type="evidence" value="ECO:0007669"/>
    <property type="project" value="TreeGrafter"/>
</dbReference>
<evidence type="ECO:0000256" key="1">
    <source>
        <dbReference type="ARBA" id="ARBA00022460"/>
    </source>
</evidence>
<reference evidence="5" key="1">
    <citation type="submission" date="2005-09" db="EMBL/GenBank/DDBJ databases">
        <title>Characterization of putative cuticular proteins genes from Myzus persicae.</title>
        <authorList>
            <person name="Dombrovsky A."/>
            <person name="Sobolev I."/>
            <person name="Chejanovsky N."/>
            <person name="Raccah B."/>
        </authorList>
    </citation>
    <scope>NUCLEOTIDE SEQUENCE</scope>
    <source>
        <strain evidence="5">RR-1</strain>
    </source>
</reference>
<feature type="signal peptide" evidence="3">
    <location>
        <begin position="1"/>
        <end position="19"/>
    </location>
</feature>
<dbReference type="PROSITE" id="PS51155">
    <property type="entry name" value="CHIT_BIND_RR_2"/>
    <property type="match status" value="1"/>
</dbReference>
<reference evidence="6" key="3">
    <citation type="submission" date="2017-10" db="EMBL/GenBank/DDBJ databases">
        <title>Two RR-1 cuticular proteins identified in aphid stylets are putative receptors of non-circulative viruses.</title>
        <authorList>
            <person name="Webster C.G."/>
            <person name="van Munster M."/>
            <person name="Monsion B."/>
            <person name="Blanc S."/>
            <person name="Uzest M."/>
        </authorList>
    </citation>
    <scope>NUCLEOTIDE SEQUENCE</scope>
</reference>
<dbReference type="Pfam" id="PF00379">
    <property type="entry name" value="Chitin_bind_4"/>
    <property type="match status" value="1"/>
</dbReference>
<accession>Q45V95</accession>
<keyword evidence="1 2" id="KW-0193">Cuticle</keyword>
<keyword evidence="3" id="KW-0732">Signal</keyword>
<dbReference type="OrthoDB" id="6593286at2759"/>
<dbReference type="PANTHER" id="PTHR10380:SF173">
    <property type="entry name" value="CUTICULAR PROTEIN 47EF, ISOFORM C-RELATED"/>
    <property type="match status" value="1"/>
</dbReference>
<proteinExistence type="evidence at transcript level"/>
<dbReference type="InterPro" id="IPR050468">
    <property type="entry name" value="Cuticle_Struct_Prot"/>
</dbReference>
<protein>
    <submittedName>
        <fullName evidence="5">Cuticle protein 4</fullName>
    </submittedName>
    <submittedName>
        <fullName evidence="4">RR1 cuticle protein 1</fullName>
    </submittedName>
    <submittedName>
        <fullName evidence="6">Stylin-001</fullName>
    </submittedName>
</protein>
<dbReference type="EMBL" id="MG188741">
    <property type="protein sequence ID" value="AWF70756.1"/>
    <property type="molecule type" value="mRNA"/>
</dbReference>
<feature type="chain" id="PRO_5010973389" evidence="3">
    <location>
        <begin position="20"/>
        <end position="135"/>
    </location>
</feature>
<dbReference type="RefSeq" id="XP_022162597.1">
    <property type="nucleotide sequence ID" value="XM_022306905.1"/>
</dbReference>
<name>Q45V95_MYZPE</name>
<evidence type="ECO:0000313" key="5">
    <source>
        <dbReference type="EMBL" id="ABB04279.1"/>
    </source>
</evidence>
<evidence type="ECO:0000256" key="3">
    <source>
        <dbReference type="SAM" id="SignalP"/>
    </source>
</evidence>
<dbReference type="PROSITE" id="PS00233">
    <property type="entry name" value="CHIT_BIND_RR_1"/>
    <property type="match status" value="1"/>
</dbReference>
<reference evidence="4" key="2">
    <citation type="journal article" date="2007" name="Comp. Biochem. Physiol. B, Biochem. Mol. Biol.">
        <title>Characterization of RR-1 and RR-2 cuticular proteins from Myzus persicae.</title>
        <authorList>
            <person name="Dombrovsky A."/>
            <person name="Sobolev I."/>
            <person name="Chejanovsky N."/>
            <person name="Raccah B."/>
        </authorList>
    </citation>
    <scope>NUCLEOTIDE SEQUENCE</scope>
</reference>
<dbReference type="GO" id="GO:0062129">
    <property type="term" value="C:chitin-based extracellular matrix"/>
    <property type="evidence" value="ECO:0007669"/>
    <property type="project" value="TreeGrafter"/>
</dbReference>
<sequence>MQVTFVVSSLLLAAVAVSAYPAGQSPESRAVILVQDSAPSADGSLKNNFQTDNGIKQEEVRYLKAGPEGPVSVVQGAVSYVAPDGQTIQTGYVADENGYQPYGAHLPTPPAIPFEIQESLRYLASLPSTPEPKYQ</sequence>
<dbReference type="InterPro" id="IPR031311">
    <property type="entry name" value="CHIT_BIND_RR_consensus"/>
</dbReference>
<organism evidence="4">
    <name type="scientific">Myzus persicae</name>
    <name type="common">Green peach aphid</name>
    <name type="synonym">Aphis persicae</name>
    <dbReference type="NCBI Taxonomy" id="13164"/>
    <lineage>
        <taxon>Eukaryota</taxon>
        <taxon>Metazoa</taxon>
        <taxon>Ecdysozoa</taxon>
        <taxon>Arthropoda</taxon>
        <taxon>Hexapoda</taxon>
        <taxon>Insecta</taxon>
        <taxon>Pterygota</taxon>
        <taxon>Neoptera</taxon>
        <taxon>Paraneoptera</taxon>
        <taxon>Hemiptera</taxon>
        <taxon>Sternorrhyncha</taxon>
        <taxon>Aphidomorpha</taxon>
        <taxon>Aphidoidea</taxon>
        <taxon>Aphididae</taxon>
        <taxon>Macrosiphini</taxon>
        <taxon>Myzus</taxon>
    </lineage>
</organism>
<dbReference type="PANTHER" id="PTHR10380">
    <property type="entry name" value="CUTICLE PROTEIN"/>
    <property type="match status" value="1"/>
</dbReference>
<evidence type="ECO:0000313" key="6">
    <source>
        <dbReference type="EMBL" id="AWF70756.1"/>
    </source>
</evidence>
<dbReference type="EMBL" id="DQ223895">
    <property type="protein sequence ID" value="ABB04279.1"/>
    <property type="molecule type" value="Genomic_DNA"/>
</dbReference>
<dbReference type="InterPro" id="IPR000618">
    <property type="entry name" value="Insect_cuticle"/>
</dbReference>